<dbReference type="InterPro" id="IPR050343">
    <property type="entry name" value="RsuA_PseudoU_synthase"/>
</dbReference>
<dbReference type="GO" id="GO:0000455">
    <property type="term" value="P:enzyme-directed rRNA pseudouridine synthesis"/>
    <property type="evidence" value="ECO:0007669"/>
    <property type="project" value="UniProtKB-ARBA"/>
</dbReference>
<dbReference type="SUPFAM" id="SSF55120">
    <property type="entry name" value="Pseudouridine synthase"/>
    <property type="match status" value="1"/>
</dbReference>
<dbReference type="PROSITE" id="PS50889">
    <property type="entry name" value="S4"/>
    <property type="match status" value="1"/>
</dbReference>
<dbReference type="Proteomes" id="UP000236286">
    <property type="component" value="Unassembled WGS sequence"/>
</dbReference>
<evidence type="ECO:0000313" key="10">
    <source>
        <dbReference type="Proteomes" id="UP000236286"/>
    </source>
</evidence>
<feature type="domain" description="RNA-binding S4" evidence="8">
    <location>
        <begin position="45"/>
        <end position="109"/>
    </location>
</feature>
<dbReference type="InterPro" id="IPR042092">
    <property type="entry name" value="PsdUridine_s_RsuA/RluB/E/F_cat"/>
</dbReference>
<dbReference type="NCBIfam" id="TIGR00093">
    <property type="entry name" value="pseudouridine synthase"/>
    <property type="match status" value="1"/>
</dbReference>
<feature type="compositionally biased region" description="Low complexity" evidence="7">
    <location>
        <begin position="341"/>
        <end position="350"/>
    </location>
</feature>
<feature type="compositionally biased region" description="Gly residues" evidence="7">
    <location>
        <begin position="641"/>
        <end position="671"/>
    </location>
</feature>
<dbReference type="Pfam" id="PF01479">
    <property type="entry name" value="S4"/>
    <property type="match status" value="1"/>
</dbReference>
<sequence length="679" mass="72805">MRDASNNDRPPQGARRPRTRLAPLVDKPRPAKAHADAGAADAAPERIAKVIARAGACSRRDAETLISEGRVALNGAILTSPAINVGPDDIILIDGAPLAERARTRLFLFHKPRGLVTTEHDPEGRPTVFDYVREHSPEAPRLVSIGRLDINTEGLLLLTNDGGLARVLELPATGWARRYRVRAKGTIDQPTLDRLRQGVTVEGVDYAQIEATLDRIQGANCWLTMSLREGKNREIKRVLEHLGLEVNRLIRLSYGPFQLADLEEGKVEEVRTRVLRDQLGAALTDAAGADFVGPAGDALTPAPEEPAPRQPRQKSLRNQKAFRDEERPRRDGGPIRKAEGGARPARAGLLARRRGPEAAPFEPAQPRKNKPAPGPRKHISSLRAEASEPGAGRTRIERSETADRSGRAVAVERRVAAKIGFREEAAPQPRAPGPRPARESVERDRRGARNQTREEAPPRPRERAGGAEEARKPRESAGAAAEPGGKRAPRADRPYGGKAAPAKPFGAGRRDDDRPRDRDRSPRDERNQGARPPAPRSAKDRSHPGGAPHRPGGRSGGPTENAGEGRESPVSARGPKRFEARAAKRRDEKSAAPRNKTARSGTPGETARDFRKGAERAGGPRGGKSAERSPRAGAKPSGPPRGKGGPGKGAPGRSGPGGKGGPGKRGPGKPGSRGPDKRP</sequence>
<feature type="region of interest" description="Disordered" evidence="7">
    <location>
        <begin position="1"/>
        <end position="42"/>
    </location>
</feature>
<protein>
    <recommendedName>
        <fullName evidence="6">Pseudouridine synthase</fullName>
        <ecNumber evidence="6">5.4.99.-</ecNumber>
    </recommendedName>
</protein>
<keyword evidence="4 6" id="KW-0413">Isomerase</keyword>
<dbReference type="EMBL" id="PDZR01000007">
    <property type="protein sequence ID" value="PNG26418.1"/>
    <property type="molecule type" value="Genomic_DNA"/>
</dbReference>
<dbReference type="GO" id="GO:0003723">
    <property type="term" value="F:RNA binding"/>
    <property type="evidence" value="ECO:0007669"/>
    <property type="project" value="UniProtKB-KW"/>
</dbReference>
<dbReference type="SUPFAM" id="SSF55174">
    <property type="entry name" value="Alpha-L RNA-binding motif"/>
    <property type="match status" value="1"/>
</dbReference>
<evidence type="ECO:0000256" key="1">
    <source>
        <dbReference type="ARBA" id="ARBA00000073"/>
    </source>
</evidence>
<dbReference type="EC" id="5.4.99.-" evidence="6"/>
<dbReference type="Pfam" id="PF00849">
    <property type="entry name" value="PseudoU_synth_2"/>
    <property type="match status" value="1"/>
</dbReference>
<proteinExistence type="inferred from homology"/>
<dbReference type="PANTHER" id="PTHR47683">
    <property type="entry name" value="PSEUDOURIDINE SYNTHASE FAMILY PROTEIN-RELATED"/>
    <property type="match status" value="1"/>
</dbReference>
<feature type="compositionally biased region" description="Basic and acidic residues" evidence="7">
    <location>
        <begin position="394"/>
        <end position="425"/>
    </location>
</feature>
<dbReference type="InterPro" id="IPR036986">
    <property type="entry name" value="S4_RNA-bd_sf"/>
</dbReference>
<evidence type="ECO:0000256" key="6">
    <source>
        <dbReference type="RuleBase" id="RU003887"/>
    </source>
</evidence>
<feature type="compositionally biased region" description="Basic and acidic residues" evidence="7">
    <location>
        <begin position="508"/>
        <end position="528"/>
    </location>
</feature>
<dbReference type="OrthoDB" id="9807213at2"/>
<feature type="compositionally biased region" description="Basic and acidic residues" evidence="7">
    <location>
        <begin position="26"/>
        <end position="35"/>
    </location>
</feature>
<name>A0A2J7TI33_METSI</name>
<evidence type="ECO:0000313" key="9">
    <source>
        <dbReference type="EMBL" id="PNG26418.1"/>
    </source>
</evidence>
<feature type="compositionally biased region" description="Basic and acidic residues" evidence="7">
    <location>
        <begin position="436"/>
        <end position="475"/>
    </location>
</feature>
<evidence type="ECO:0000256" key="7">
    <source>
        <dbReference type="SAM" id="MobiDB-lite"/>
    </source>
</evidence>
<feature type="compositionally biased region" description="Basic and acidic residues" evidence="7">
    <location>
        <begin position="321"/>
        <end position="340"/>
    </location>
</feature>
<feature type="region of interest" description="Disordered" evidence="7">
    <location>
        <begin position="292"/>
        <end position="679"/>
    </location>
</feature>
<dbReference type="InterPro" id="IPR020103">
    <property type="entry name" value="PsdUridine_synth_cat_dom_sf"/>
</dbReference>
<reference evidence="9 10" key="1">
    <citation type="submission" date="2017-10" db="EMBL/GenBank/DDBJ databases">
        <title>Genome announcement of Methylocella silvestris TVC from permafrost.</title>
        <authorList>
            <person name="Wang J."/>
            <person name="Geng K."/>
            <person name="Ul-Haque F."/>
            <person name="Crombie A.T."/>
            <person name="Street L.E."/>
            <person name="Wookey P.A."/>
            <person name="Murrell J.C."/>
            <person name="Pratscher J."/>
        </authorList>
    </citation>
    <scope>NUCLEOTIDE SEQUENCE [LARGE SCALE GENOMIC DNA]</scope>
    <source>
        <strain evidence="9 10">TVC</strain>
    </source>
</reference>
<dbReference type="GO" id="GO:0120159">
    <property type="term" value="F:rRNA pseudouridine synthase activity"/>
    <property type="evidence" value="ECO:0007669"/>
    <property type="project" value="UniProtKB-ARBA"/>
</dbReference>
<evidence type="ECO:0000256" key="3">
    <source>
        <dbReference type="ARBA" id="ARBA00022884"/>
    </source>
</evidence>
<dbReference type="Gene3D" id="3.30.70.580">
    <property type="entry name" value="Pseudouridine synthase I, catalytic domain, N-terminal subdomain"/>
    <property type="match status" value="1"/>
</dbReference>
<dbReference type="SMART" id="SM00363">
    <property type="entry name" value="S4"/>
    <property type="match status" value="1"/>
</dbReference>
<dbReference type="CDD" id="cd00165">
    <property type="entry name" value="S4"/>
    <property type="match status" value="1"/>
</dbReference>
<accession>A0A2J7TI33</accession>
<dbReference type="InterPro" id="IPR000748">
    <property type="entry name" value="PsdUridine_synth_RsuA/RluB/E/F"/>
</dbReference>
<gene>
    <name evidence="9" type="ORF">CR492_08410</name>
</gene>
<dbReference type="Gene3D" id="3.30.70.1560">
    <property type="entry name" value="Alpha-L RNA-binding motif"/>
    <property type="match status" value="1"/>
</dbReference>
<comment type="catalytic activity">
    <reaction evidence="1">
        <text>a uridine in RNA = a pseudouridine in RNA</text>
        <dbReference type="Rhea" id="RHEA:48348"/>
        <dbReference type="Rhea" id="RHEA-COMP:12068"/>
        <dbReference type="Rhea" id="RHEA-COMP:12069"/>
        <dbReference type="ChEBI" id="CHEBI:65314"/>
        <dbReference type="ChEBI" id="CHEBI:65315"/>
    </reaction>
</comment>
<evidence type="ECO:0000256" key="5">
    <source>
        <dbReference type="PROSITE-ProRule" id="PRU00182"/>
    </source>
</evidence>
<dbReference type="InterPro" id="IPR006145">
    <property type="entry name" value="PsdUridine_synth_RsuA/RluA"/>
</dbReference>
<comment type="similarity">
    <text evidence="2 6">Belongs to the pseudouridine synthase RsuA family.</text>
</comment>
<keyword evidence="3 5" id="KW-0694">RNA-binding</keyword>
<dbReference type="PROSITE" id="PS01149">
    <property type="entry name" value="PSI_RSU"/>
    <property type="match status" value="1"/>
</dbReference>
<evidence type="ECO:0000259" key="8">
    <source>
        <dbReference type="SMART" id="SM00363"/>
    </source>
</evidence>
<evidence type="ECO:0000256" key="4">
    <source>
        <dbReference type="ARBA" id="ARBA00023235"/>
    </source>
</evidence>
<dbReference type="InterPro" id="IPR020094">
    <property type="entry name" value="TruA/RsuA/RluB/E/F_N"/>
</dbReference>
<feature type="compositionally biased region" description="Basic residues" evidence="7">
    <location>
        <begin position="367"/>
        <end position="380"/>
    </location>
</feature>
<dbReference type="AlphaFoldDB" id="A0A2J7TI33"/>
<dbReference type="Gene3D" id="3.10.290.10">
    <property type="entry name" value="RNA-binding S4 domain"/>
    <property type="match status" value="1"/>
</dbReference>
<feature type="compositionally biased region" description="Low complexity" evidence="7">
    <location>
        <begin position="496"/>
        <end position="507"/>
    </location>
</feature>
<dbReference type="InterPro" id="IPR018496">
    <property type="entry name" value="PsdUridine_synth_RsuA/RluB_CS"/>
</dbReference>
<feature type="compositionally biased region" description="Basic and acidic residues" evidence="7">
    <location>
        <begin position="606"/>
        <end position="615"/>
    </location>
</feature>
<evidence type="ECO:0000256" key="2">
    <source>
        <dbReference type="ARBA" id="ARBA00008348"/>
    </source>
</evidence>
<organism evidence="9 10">
    <name type="scientific">Methylocella silvestris</name>
    <dbReference type="NCBI Taxonomy" id="199596"/>
    <lineage>
        <taxon>Bacteria</taxon>
        <taxon>Pseudomonadati</taxon>
        <taxon>Pseudomonadota</taxon>
        <taxon>Alphaproteobacteria</taxon>
        <taxon>Hyphomicrobiales</taxon>
        <taxon>Beijerinckiaceae</taxon>
        <taxon>Methylocella</taxon>
    </lineage>
</organism>
<comment type="caution">
    <text evidence="9">The sequence shown here is derived from an EMBL/GenBank/DDBJ whole genome shotgun (WGS) entry which is preliminary data.</text>
</comment>
<feature type="compositionally biased region" description="Basic and acidic residues" evidence="7">
    <location>
        <begin position="576"/>
        <end position="591"/>
    </location>
</feature>
<dbReference type="InterPro" id="IPR002942">
    <property type="entry name" value="S4_RNA-bd"/>
</dbReference>
<dbReference type="PANTHER" id="PTHR47683:SF3">
    <property type="entry name" value="RIBOSOMAL LARGE SUBUNIT PSEUDOURIDINE SYNTHASE B"/>
    <property type="match status" value="1"/>
</dbReference>